<dbReference type="InterPro" id="IPR019903">
    <property type="entry name" value="RIC_family"/>
</dbReference>
<dbReference type="Pfam" id="PF01814">
    <property type="entry name" value="Hemerythrin"/>
    <property type="match status" value="1"/>
</dbReference>
<evidence type="ECO:0000313" key="7">
    <source>
        <dbReference type="Proteomes" id="UP001319827"/>
    </source>
</evidence>
<keyword evidence="7" id="KW-1185">Reference proteome</keyword>
<dbReference type="Proteomes" id="UP001319827">
    <property type="component" value="Chromosome"/>
</dbReference>
<dbReference type="InterPro" id="IPR012312">
    <property type="entry name" value="Hemerythrin-like"/>
</dbReference>
<proteinExistence type="predicted"/>
<evidence type="ECO:0000256" key="1">
    <source>
        <dbReference type="ARBA" id="ARBA00004496"/>
    </source>
</evidence>
<evidence type="ECO:0000256" key="2">
    <source>
        <dbReference type="ARBA" id="ARBA00022490"/>
    </source>
</evidence>
<dbReference type="RefSeq" id="WP_221249573.1">
    <property type="nucleotide sequence ID" value="NZ_AP024355.1"/>
</dbReference>
<keyword evidence="4" id="KW-0408">Iron</keyword>
<dbReference type="Gene3D" id="1.20.120.520">
    <property type="entry name" value="nmb1532 protein domain like"/>
    <property type="match status" value="1"/>
</dbReference>
<gene>
    <name evidence="6" type="primary">scdA</name>
    <name evidence="6" type="ORF">DESUT3_32690</name>
</gene>
<dbReference type="PANTHER" id="PTHR36438:SF1">
    <property type="entry name" value="IRON-SULFUR CLUSTER REPAIR PROTEIN YTFE"/>
    <property type="match status" value="1"/>
</dbReference>
<feature type="domain" description="Hemerythrin-like" evidence="5">
    <location>
        <begin position="90"/>
        <end position="240"/>
    </location>
</feature>
<keyword evidence="3" id="KW-0479">Metal-binding</keyword>
<sequence length="260" mass="28052">MNDSTSARMIPSAQTTVGAVVADDFRTARVFEAHGIDFCCGGKVALGAICREQGLDLGELLREIAGAKSAAVGSSQNYAAWALPFLADYIVNTHHVYLNENTGQIAAYASKIAQVHGAHHPEVIEIAAIFAKIATDMAAHLREEEEVLFPAIKRIDASTRAGHAPEAADVATIQASLVKLDQEHQEIGDAVHAIRDLAKGYGVPEGVCNTFAVTYQKLREFEDDLHKHVHLENNILFPKAARLGCADKRCPPSGPARRRP</sequence>
<evidence type="ECO:0000256" key="3">
    <source>
        <dbReference type="ARBA" id="ARBA00022723"/>
    </source>
</evidence>
<keyword evidence="2" id="KW-0963">Cytoplasm</keyword>
<dbReference type="InterPro" id="IPR038062">
    <property type="entry name" value="ScdA-like_N_sf"/>
</dbReference>
<dbReference type="PANTHER" id="PTHR36438">
    <property type="entry name" value="IRON-SULFUR CLUSTER REPAIR PROTEIN YTFE"/>
    <property type="match status" value="1"/>
</dbReference>
<dbReference type="Gene3D" id="1.10.3910.10">
    <property type="entry name" value="SP0561-like"/>
    <property type="match status" value="1"/>
</dbReference>
<dbReference type="EMBL" id="AP024355">
    <property type="protein sequence ID" value="BCR06200.1"/>
    <property type="molecule type" value="Genomic_DNA"/>
</dbReference>
<accession>A0ABM8HV67</accession>
<name>A0ABM8HV67_9BACT</name>
<comment type="subcellular location">
    <subcellularLocation>
        <location evidence="1">Cytoplasm</location>
    </subcellularLocation>
</comment>
<protein>
    <submittedName>
        <fullName evidence="6">Iron-sulfur cluster repair di-iron protein</fullName>
    </submittedName>
</protein>
<reference evidence="6 7" key="2">
    <citation type="journal article" date="2021" name="Int. J. Syst. Evol. Microbiol.">
        <title>Isolation and Polyphasic Characterization of Desulfuromonas versatilis sp. Nov., an Electrogenic Bacteria Capable of Versatile Metabolism Isolated from a Graphene Oxide-Reducing Enrichment Culture.</title>
        <authorList>
            <person name="Xie L."/>
            <person name="Yoshida N."/>
            <person name="Ishii S."/>
            <person name="Meng L."/>
        </authorList>
    </citation>
    <scope>NUCLEOTIDE SEQUENCE [LARGE SCALE GENOMIC DNA]</scope>
    <source>
        <strain evidence="6 7">NIT-T3</strain>
    </source>
</reference>
<dbReference type="Pfam" id="PF04405">
    <property type="entry name" value="ScdA_N"/>
    <property type="match status" value="1"/>
</dbReference>
<evidence type="ECO:0000259" key="5">
    <source>
        <dbReference type="Pfam" id="PF01814"/>
    </source>
</evidence>
<organism evidence="6 7">
    <name type="scientific">Desulfuromonas versatilis</name>
    <dbReference type="NCBI Taxonomy" id="2802975"/>
    <lineage>
        <taxon>Bacteria</taxon>
        <taxon>Pseudomonadati</taxon>
        <taxon>Thermodesulfobacteriota</taxon>
        <taxon>Desulfuromonadia</taxon>
        <taxon>Desulfuromonadales</taxon>
        <taxon>Desulfuromonadaceae</taxon>
        <taxon>Desulfuromonas</taxon>
    </lineage>
</organism>
<reference evidence="6 7" key="1">
    <citation type="journal article" date="2016" name="C (Basel)">
        <title>Selective Growth of and Electricity Production by Marine Exoelectrogenic Bacteria in Self-Aggregated Hydrogel of Microbially Reduced Graphene Oxide.</title>
        <authorList>
            <person name="Yoshida N."/>
            <person name="Goto Y."/>
            <person name="Miyata Y."/>
        </authorList>
    </citation>
    <scope>NUCLEOTIDE SEQUENCE [LARGE SCALE GENOMIC DNA]</scope>
    <source>
        <strain evidence="6 7">NIT-T3</strain>
    </source>
</reference>
<evidence type="ECO:0000256" key="4">
    <source>
        <dbReference type="ARBA" id="ARBA00023004"/>
    </source>
</evidence>
<dbReference type="NCBIfam" id="TIGR03652">
    <property type="entry name" value="FeS_repair_RIC"/>
    <property type="match status" value="1"/>
</dbReference>
<evidence type="ECO:0000313" key="6">
    <source>
        <dbReference type="EMBL" id="BCR06200.1"/>
    </source>
</evidence>